<dbReference type="InterPro" id="IPR003797">
    <property type="entry name" value="DegV"/>
</dbReference>
<evidence type="ECO:0000313" key="2">
    <source>
        <dbReference type="EMBL" id="OZM74258.1"/>
    </source>
</evidence>
<dbReference type="Gene3D" id="3.40.50.10170">
    <property type="match status" value="1"/>
</dbReference>
<dbReference type="SUPFAM" id="SSF82549">
    <property type="entry name" value="DAK1/DegV-like"/>
    <property type="match status" value="1"/>
</dbReference>
<dbReference type="RefSeq" id="WP_094861154.1">
    <property type="nucleotide sequence ID" value="NZ_NKYE01000002.1"/>
</dbReference>
<gene>
    <name evidence="2" type="ORF">CFN78_03685</name>
</gene>
<dbReference type="Proteomes" id="UP000242444">
    <property type="component" value="Unassembled WGS sequence"/>
</dbReference>
<dbReference type="Pfam" id="PF02645">
    <property type="entry name" value="DegV"/>
    <property type="match status" value="1"/>
</dbReference>
<dbReference type="PANTHER" id="PTHR33434:SF2">
    <property type="entry name" value="FATTY ACID-BINDING PROTEIN TM_1468"/>
    <property type="match status" value="1"/>
</dbReference>
<dbReference type="GO" id="GO:0008289">
    <property type="term" value="F:lipid binding"/>
    <property type="evidence" value="ECO:0007669"/>
    <property type="project" value="UniProtKB-KW"/>
</dbReference>
<sequence>MSVAVVTDSTAHLPEGFAQRHAITVVPLHVLIDGVSGLDGVEVGPSAVAEALGQRRTVTTSLPTPAEFESVYRAALDEGADGVVSVHLSRELSGTWNAAVRAANAVGADRVRVVDSRTTAMGLGFAALHAAQASAAGACAAEVEAAAVSAAGSSQTLFAVETLEFLRKGGRIGAAAALLGTALSVKPVLRVADGRIQPLEKVRTMNRAIARLVDLAAETAGEEPVELAVHHLGSPERAVEVANRLEERLPESRGCLVSEIGAVVGAHTGPGVLGVVVQKPASPVRGGLA</sequence>
<name>A0A263D8C6_9PSEU</name>
<dbReference type="EMBL" id="NKYE01000002">
    <property type="protein sequence ID" value="OZM74258.1"/>
    <property type="molecule type" value="Genomic_DNA"/>
</dbReference>
<proteinExistence type="predicted"/>
<reference evidence="2 3" key="1">
    <citation type="submission" date="2017-07" db="EMBL/GenBank/DDBJ databases">
        <title>Amycolatopsis antarcticus sp. nov., isolated from the surface of an Antarcticus brown macroalga.</title>
        <authorList>
            <person name="Wang J."/>
            <person name="Leiva S."/>
            <person name="Huang J."/>
            <person name="Huang Y."/>
        </authorList>
    </citation>
    <scope>NUCLEOTIDE SEQUENCE [LARGE SCALE GENOMIC DNA]</scope>
    <source>
        <strain evidence="2 3">AU-G6</strain>
    </source>
</reference>
<keyword evidence="3" id="KW-1185">Reference proteome</keyword>
<dbReference type="InParanoid" id="A0A263D8C6"/>
<dbReference type="InterPro" id="IPR050270">
    <property type="entry name" value="DegV_domain_contain"/>
</dbReference>
<dbReference type="OrthoDB" id="9760324at2"/>
<dbReference type="Gene3D" id="3.30.1180.10">
    <property type="match status" value="1"/>
</dbReference>
<organism evidence="2 3">
    <name type="scientific">Amycolatopsis antarctica</name>
    <dbReference type="NCBI Taxonomy" id="1854586"/>
    <lineage>
        <taxon>Bacteria</taxon>
        <taxon>Bacillati</taxon>
        <taxon>Actinomycetota</taxon>
        <taxon>Actinomycetes</taxon>
        <taxon>Pseudonocardiales</taxon>
        <taxon>Pseudonocardiaceae</taxon>
        <taxon>Amycolatopsis</taxon>
    </lineage>
</organism>
<protein>
    <submittedName>
        <fullName evidence="2">Fatty acid-binding protein DegV</fullName>
    </submittedName>
</protein>
<evidence type="ECO:0000313" key="3">
    <source>
        <dbReference type="Proteomes" id="UP000242444"/>
    </source>
</evidence>
<dbReference type="InterPro" id="IPR043168">
    <property type="entry name" value="DegV_C"/>
</dbReference>
<dbReference type="PROSITE" id="PS51482">
    <property type="entry name" value="DEGV"/>
    <property type="match status" value="1"/>
</dbReference>
<dbReference type="PANTHER" id="PTHR33434">
    <property type="entry name" value="DEGV DOMAIN-CONTAINING PROTEIN DR_1986-RELATED"/>
    <property type="match status" value="1"/>
</dbReference>
<comment type="caution">
    <text evidence="2">The sequence shown here is derived from an EMBL/GenBank/DDBJ whole genome shotgun (WGS) entry which is preliminary data.</text>
</comment>
<keyword evidence="1" id="KW-0446">Lipid-binding</keyword>
<accession>A0A263D8C6</accession>
<evidence type="ECO:0000256" key="1">
    <source>
        <dbReference type="ARBA" id="ARBA00023121"/>
    </source>
</evidence>
<dbReference type="NCBIfam" id="TIGR00762">
    <property type="entry name" value="DegV"/>
    <property type="match status" value="1"/>
</dbReference>
<dbReference type="AlphaFoldDB" id="A0A263D8C6"/>